<dbReference type="OrthoDB" id="5580261at2759"/>
<dbReference type="EMBL" id="MCFE01000155">
    <property type="protein sequence ID" value="ORX96415.1"/>
    <property type="molecule type" value="Genomic_DNA"/>
</dbReference>
<gene>
    <name evidence="2" type="ORF">K493DRAFT_314529</name>
</gene>
<evidence type="ECO:0000256" key="1">
    <source>
        <dbReference type="SAM" id="Phobius"/>
    </source>
</evidence>
<dbReference type="Pfam" id="PF10306">
    <property type="entry name" value="FLILHELTA"/>
    <property type="match status" value="1"/>
</dbReference>
<organism evidence="2 3">
    <name type="scientific">Basidiobolus meristosporus CBS 931.73</name>
    <dbReference type="NCBI Taxonomy" id="1314790"/>
    <lineage>
        <taxon>Eukaryota</taxon>
        <taxon>Fungi</taxon>
        <taxon>Fungi incertae sedis</taxon>
        <taxon>Zoopagomycota</taxon>
        <taxon>Entomophthoromycotina</taxon>
        <taxon>Basidiobolomycetes</taxon>
        <taxon>Basidiobolales</taxon>
        <taxon>Basidiobolaceae</taxon>
        <taxon>Basidiobolus</taxon>
    </lineage>
</organism>
<protein>
    <submittedName>
        <fullName evidence="2">Uncharacterized protein</fullName>
    </submittedName>
</protein>
<dbReference type="AlphaFoldDB" id="A0A1Y1YEP3"/>
<keyword evidence="1" id="KW-0812">Transmembrane</keyword>
<dbReference type="Proteomes" id="UP000193498">
    <property type="component" value="Unassembled WGS sequence"/>
</dbReference>
<sequence length="170" mass="19075">MNLLRSQSLLSVLKCRVLPLPTSHSAVRSVRLYSNQPSSAPNKGRGWRKYAYRFRSQPVSHLVSFGILHEITAILPIVVVYYFIDATGLEIPVPEVALEQSNRFFSKLRSYVGLDPLASDSRVALNLAASYGITKSIMPLRIAACFALTPWFARRVIQPCTNVAKWIKKN</sequence>
<evidence type="ECO:0000313" key="3">
    <source>
        <dbReference type="Proteomes" id="UP000193498"/>
    </source>
</evidence>
<evidence type="ECO:0000313" key="2">
    <source>
        <dbReference type="EMBL" id="ORX96415.1"/>
    </source>
</evidence>
<dbReference type="PANTHER" id="PTHR28002:SF1">
    <property type="entry name" value="MIOREX COMPLEX COMPONENT 11"/>
    <property type="match status" value="1"/>
</dbReference>
<keyword evidence="1" id="KW-1133">Transmembrane helix</keyword>
<keyword evidence="1" id="KW-0472">Membrane</keyword>
<accession>A0A1Y1YEP3</accession>
<reference evidence="2 3" key="1">
    <citation type="submission" date="2016-07" db="EMBL/GenBank/DDBJ databases">
        <title>Pervasive Adenine N6-methylation of Active Genes in Fungi.</title>
        <authorList>
            <consortium name="DOE Joint Genome Institute"/>
            <person name="Mondo S.J."/>
            <person name="Dannebaum R.O."/>
            <person name="Kuo R.C."/>
            <person name="Labutti K."/>
            <person name="Haridas S."/>
            <person name="Kuo A."/>
            <person name="Salamov A."/>
            <person name="Ahrendt S.R."/>
            <person name="Lipzen A."/>
            <person name="Sullivan W."/>
            <person name="Andreopoulos W.B."/>
            <person name="Clum A."/>
            <person name="Lindquist E."/>
            <person name="Daum C."/>
            <person name="Ramamoorthy G.K."/>
            <person name="Gryganskyi A."/>
            <person name="Culley D."/>
            <person name="Magnuson J.K."/>
            <person name="James T.Y."/>
            <person name="O'Malley M.A."/>
            <person name="Stajich J.E."/>
            <person name="Spatafora J.W."/>
            <person name="Visel A."/>
            <person name="Grigoriev I.V."/>
        </authorList>
    </citation>
    <scope>NUCLEOTIDE SEQUENCE [LARGE SCALE GENOMIC DNA]</scope>
    <source>
        <strain evidence="2 3">CBS 931.73</strain>
    </source>
</reference>
<dbReference type="GO" id="GO:0005739">
    <property type="term" value="C:mitochondrion"/>
    <property type="evidence" value="ECO:0007669"/>
    <property type="project" value="TreeGrafter"/>
</dbReference>
<name>A0A1Y1YEP3_9FUNG</name>
<dbReference type="STRING" id="1314790.A0A1Y1YEP3"/>
<keyword evidence="3" id="KW-1185">Reference proteome</keyword>
<proteinExistence type="predicted"/>
<feature type="transmembrane region" description="Helical" evidence="1">
    <location>
        <begin position="62"/>
        <end position="84"/>
    </location>
</feature>
<dbReference type="PANTHER" id="PTHR28002">
    <property type="entry name" value="MIOREX COMPLEX COMPONENT 11"/>
    <property type="match status" value="1"/>
</dbReference>
<dbReference type="InterPro" id="IPR018811">
    <property type="entry name" value="MRX11"/>
</dbReference>
<dbReference type="InParanoid" id="A0A1Y1YEP3"/>
<comment type="caution">
    <text evidence="2">The sequence shown here is derived from an EMBL/GenBank/DDBJ whole genome shotgun (WGS) entry which is preliminary data.</text>
</comment>